<reference evidence="1" key="1">
    <citation type="submission" date="2023-10" db="EMBL/GenBank/DDBJ databases">
        <authorList>
            <person name="Rodriguez Cubillos JULIANA M."/>
            <person name="De Vega J."/>
        </authorList>
    </citation>
    <scope>NUCLEOTIDE SEQUENCE</scope>
</reference>
<sequence length="125" mass="14214">MAFSHLSHDSHFATSHFQLSASPTNRIMLFDSYPPNILSIDIRSSLNDHDHSADDASLNLDDFLSYPADDASLVSTNKYPPLLYLWPMIIMIIIFARRCLLSHTTRQPMITWLFSGPTDTLVVLY</sequence>
<comment type="caution">
    <text evidence="1">The sequence shown here is derived from an EMBL/GenBank/DDBJ whole genome shotgun (WGS) entry which is preliminary data.</text>
</comment>
<dbReference type="EMBL" id="CASHSV030000206">
    <property type="protein sequence ID" value="CAJ2653825.1"/>
    <property type="molecule type" value="Genomic_DNA"/>
</dbReference>
<keyword evidence="2" id="KW-1185">Reference proteome</keyword>
<proteinExistence type="predicted"/>
<dbReference type="Proteomes" id="UP001177021">
    <property type="component" value="Unassembled WGS sequence"/>
</dbReference>
<gene>
    <name evidence="1" type="ORF">MILVUS5_LOCUS21089</name>
</gene>
<accession>A0ACB0KAA4</accession>
<organism evidence="1 2">
    <name type="scientific">Trifolium pratense</name>
    <name type="common">Red clover</name>
    <dbReference type="NCBI Taxonomy" id="57577"/>
    <lineage>
        <taxon>Eukaryota</taxon>
        <taxon>Viridiplantae</taxon>
        <taxon>Streptophyta</taxon>
        <taxon>Embryophyta</taxon>
        <taxon>Tracheophyta</taxon>
        <taxon>Spermatophyta</taxon>
        <taxon>Magnoliopsida</taxon>
        <taxon>eudicotyledons</taxon>
        <taxon>Gunneridae</taxon>
        <taxon>Pentapetalae</taxon>
        <taxon>rosids</taxon>
        <taxon>fabids</taxon>
        <taxon>Fabales</taxon>
        <taxon>Fabaceae</taxon>
        <taxon>Papilionoideae</taxon>
        <taxon>50 kb inversion clade</taxon>
        <taxon>NPAAA clade</taxon>
        <taxon>Hologalegina</taxon>
        <taxon>IRL clade</taxon>
        <taxon>Trifolieae</taxon>
        <taxon>Trifolium</taxon>
    </lineage>
</organism>
<name>A0ACB0KAA4_TRIPR</name>
<evidence type="ECO:0000313" key="2">
    <source>
        <dbReference type="Proteomes" id="UP001177021"/>
    </source>
</evidence>
<protein>
    <submittedName>
        <fullName evidence="1">Uncharacterized protein</fullName>
    </submittedName>
</protein>
<evidence type="ECO:0000313" key="1">
    <source>
        <dbReference type="EMBL" id="CAJ2653825.1"/>
    </source>
</evidence>